<dbReference type="EnsemblMetazoa" id="AALFPA23_010526.R14746">
    <property type="protein sequence ID" value="AALFPA23_010526.P14746"/>
    <property type="gene ID" value="AALFPA23_010526"/>
</dbReference>
<feature type="region of interest" description="Disordered" evidence="2">
    <location>
        <begin position="457"/>
        <end position="482"/>
    </location>
</feature>
<dbReference type="RefSeq" id="XP_029732411.2">
    <property type="nucleotide sequence ID" value="XM_029876551.2"/>
</dbReference>
<dbReference type="EnsemblMetazoa" id="AALFPA23_010526.R14745">
    <property type="protein sequence ID" value="AALFPA23_010526.P14745"/>
    <property type="gene ID" value="AALFPA23_010526"/>
</dbReference>
<dbReference type="SUPFAM" id="SSF57756">
    <property type="entry name" value="Retrovirus zinc finger-like domains"/>
    <property type="match status" value="1"/>
</dbReference>
<dbReference type="GeneID" id="115268502"/>
<dbReference type="PROSITE" id="PS50158">
    <property type="entry name" value="ZF_CCHC"/>
    <property type="match status" value="2"/>
</dbReference>
<sequence>MDPLYLSDEELNYELALRRCNQPASATRRIKGVQLRALIQKEFAENVKYTSSEHAMPPDVNIHRCEQQVRLLIPMIETALKKRNTDFLIQSRSRMLHYRNRLSIVKPPLDLIDMHASVSMQVKFLIEDISDRLGDPVISDSSAQVLQPADGAGSLEYQLHHNTLLSPQEEQNQSRTAAAITQTGAIRRQNNEGLHNDFIRATSSPIRSGRGRGRGVAINLSQPGRNSSQPRDTPPPAYHPIGTRMAQDSTTDHLRDELLIQLLQREQHAQDRQETGRGLKAVHNWPFKFKGEKDTTSLNTFLDRVETFARSEGLSDDTLLKSIKHLLLDDALDWYGRAVSQNLLVTWAAFKNEIRKEYLPSSYEQILKLEAIFRFQAPDESFAKYYRDISALFRFVQPPMSEQEKFFIVKKNMNADYATIVTAARPASLQDMVEVCSSYDETRMLLNRQKRVPFPQNSLLEPNLATPVNRPTPLNRGNPRFGRVHALNSEEDFSQLESCSCQPQATASKQPTASDNRKKLQESESTGEKEDWQQRILELTEQVNALKLRQYDRDERPHRNQRIQDQEQPERAPQPGDQRRGGLICWNCDEDGHRFMDCPKPQAVMFCYRCGHKGYSLRNCPTCRAGLGNAVAGNQ</sequence>
<reference evidence="4" key="2">
    <citation type="submission" date="2025-05" db="UniProtKB">
        <authorList>
            <consortium name="EnsemblMetazoa"/>
        </authorList>
    </citation>
    <scope>IDENTIFICATION</scope>
    <source>
        <strain evidence="4">Foshan</strain>
    </source>
</reference>
<evidence type="ECO:0000313" key="4">
    <source>
        <dbReference type="EnsemblMetazoa" id="AALFPA23_010526.P14746"/>
    </source>
</evidence>
<dbReference type="Pfam" id="PF03732">
    <property type="entry name" value="Retrotrans_gag"/>
    <property type="match status" value="1"/>
</dbReference>
<dbReference type="InterPro" id="IPR001878">
    <property type="entry name" value="Znf_CCHC"/>
</dbReference>
<dbReference type="SMART" id="SM00343">
    <property type="entry name" value="ZnF_C2HC"/>
    <property type="match status" value="2"/>
</dbReference>
<keyword evidence="1" id="KW-0479">Metal-binding</keyword>
<dbReference type="RefSeq" id="XP_062709381.1">
    <property type="nucleotide sequence ID" value="XM_062853397.1"/>
</dbReference>
<feature type="compositionally biased region" description="Basic and acidic residues" evidence="2">
    <location>
        <begin position="515"/>
        <end position="532"/>
    </location>
</feature>
<reference evidence="5" key="1">
    <citation type="journal article" date="2015" name="Proc. Natl. Acad. Sci. U.S.A.">
        <title>Genome sequence of the Asian Tiger mosquito, Aedes albopictus, reveals insights into its biology, genetics, and evolution.</title>
        <authorList>
            <person name="Chen X.G."/>
            <person name="Jiang X."/>
            <person name="Gu J."/>
            <person name="Xu M."/>
            <person name="Wu Y."/>
            <person name="Deng Y."/>
            <person name="Zhang C."/>
            <person name="Bonizzoni M."/>
            <person name="Dermauw W."/>
            <person name="Vontas J."/>
            <person name="Armbruster P."/>
            <person name="Huang X."/>
            <person name="Yang Y."/>
            <person name="Zhang H."/>
            <person name="He W."/>
            <person name="Peng H."/>
            <person name="Liu Y."/>
            <person name="Wu K."/>
            <person name="Chen J."/>
            <person name="Lirakis M."/>
            <person name="Topalis P."/>
            <person name="Van Leeuwen T."/>
            <person name="Hall A.B."/>
            <person name="Jiang X."/>
            <person name="Thorpe C."/>
            <person name="Mueller R.L."/>
            <person name="Sun C."/>
            <person name="Waterhouse R.M."/>
            <person name="Yan G."/>
            <person name="Tu Z.J."/>
            <person name="Fang X."/>
            <person name="James A.A."/>
        </authorList>
    </citation>
    <scope>NUCLEOTIDE SEQUENCE [LARGE SCALE GENOMIC DNA]</scope>
    <source>
        <strain evidence="5">Foshan</strain>
    </source>
</reference>
<dbReference type="Gene3D" id="4.10.60.10">
    <property type="entry name" value="Zinc finger, CCHC-type"/>
    <property type="match status" value="1"/>
</dbReference>
<evidence type="ECO:0000259" key="3">
    <source>
        <dbReference type="PROSITE" id="PS50158"/>
    </source>
</evidence>
<evidence type="ECO:0000256" key="2">
    <source>
        <dbReference type="SAM" id="MobiDB-lite"/>
    </source>
</evidence>
<proteinExistence type="predicted"/>
<dbReference type="InterPro" id="IPR036875">
    <property type="entry name" value="Znf_CCHC_sf"/>
</dbReference>
<feature type="compositionally biased region" description="Polar residues" evidence="2">
    <location>
        <begin position="219"/>
        <end position="231"/>
    </location>
</feature>
<evidence type="ECO:0000313" key="5">
    <source>
        <dbReference type="Proteomes" id="UP000069940"/>
    </source>
</evidence>
<evidence type="ECO:0000256" key="1">
    <source>
        <dbReference type="PROSITE-ProRule" id="PRU00047"/>
    </source>
</evidence>
<keyword evidence="1" id="KW-0862">Zinc</keyword>
<feature type="compositionally biased region" description="Polar residues" evidence="2">
    <location>
        <begin position="498"/>
        <end position="514"/>
    </location>
</feature>
<feature type="compositionally biased region" description="Basic and acidic residues" evidence="2">
    <location>
        <begin position="549"/>
        <end position="570"/>
    </location>
</feature>
<accession>A0ABM1YMM7</accession>
<feature type="region of interest" description="Disordered" evidence="2">
    <location>
        <begin position="203"/>
        <end position="249"/>
    </location>
</feature>
<feature type="domain" description="CCHC-type" evidence="3">
    <location>
        <begin position="607"/>
        <end position="621"/>
    </location>
</feature>
<dbReference type="InterPro" id="IPR005162">
    <property type="entry name" value="Retrotrans_gag_dom"/>
</dbReference>
<feature type="domain" description="CCHC-type" evidence="3">
    <location>
        <begin position="585"/>
        <end position="600"/>
    </location>
</feature>
<dbReference type="Proteomes" id="UP000069940">
    <property type="component" value="Unassembled WGS sequence"/>
</dbReference>
<feature type="region of interest" description="Disordered" evidence="2">
    <location>
        <begin position="548"/>
        <end position="578"/>
    </location>
</feature>
<name>A0ABM1YMM7_AEDAL</name>
<keyword evidence="1" id="KW-0863">Zinc-finger</keyword>
<protein>
    <recommendedName>
        <fullName evidence="3">CCHC-type domain-containing protein</fullName>
    </recommendedName>
</protein>
<keyword evidence="5" id="KW-1185">Reference proteome</keyword>
<organism evidence="4 5">
    <name type="scientific">Aedes albopictus</name>
    <name type="common">Asian tiger mosquito</name>
    <name type="synonym">Stegomyia albopicta</name>
    <dbReference type="NCBI Taxonomy" id="7160"/>
    <lineage>
        <taxon>Eukaryota</taxon>
        <taxon>Metazoa</taxon>
        <taxon>Ecdysozoa</taxon>
        <taxon>Arthropoda</taxon>
        <taxon>Hexapoda</taxon>
        <taxon>Insecta</taxon>
        <taxon>Pterygota</taxon>
        <taxon>Neoptera</taxon>
        <taxon>Endopterygota</taxon>
        <taxon>Diptera</taxon>
        <taxon>Nematocera</taxon>
        <taxon>Culicoidea</taxon>
        <taxon>Culicidae</taxon>
        <taxon>Culicinae</taxon>
        <taxon>Aedini</taxon>
        <taxon>Aedes</taxon>
        <taxon>Stegomyia</taxon>
    </lineage>
</organism>
<feature type="region of interest" description="Disordered" evidence="2">
    <location>
        <begin position="498"/>
        <end position="532"/>
    </location>
</feature>